<keyword evidence="3" id="KW-1185">Reference proteome</keyword>
<organism evidence="1 3">
    <name type="scientific">Amanita muscaria (strain Koide BX008)</name>
    <dbReference type="NCBI Taxonomy" id="946122"/>
    <lineage>
        <taxon>Eukaryota</taxon>
        <taxon>Fungi</taxon>
        <taxon>Dikarya</taxon>
        <taxon>Basidiomycota</taxon>
        <taxon>Agaricomycotina</taxon>
        <taxon>Agaricomycetes</taxon>
        <taxon>Agaricomycetidae</taxon>
        <taxon>Agaricales</taxon>
        <taxon>Pluteineae</taxon>
        <taxon>Amanitaceae</taxon>
        <taxon>Amanita</taxon>
    </lineage>
</organism>
<name>A0A0C2SNT2_AMAMK</name>
<dbReference type="EMBL" id="KN818490">
    <property type="protein sequence ID" value="KIL55644.1"/>
    <property type="molecule type" value="Genomic_DNA"/>
</dbReference>
<proteinExistence type="predicted"/>
<dbReference type="EMBL" id="KN818291">
    <property type="protein sequence ID" value="KIL60947.1"/>
    <property type="molecule type" value="Genomic_DNA"/>
</dbReference>
<dbReference type="AlphaFoldDB" id="A0A0C2SNT2"/>
<dbReference type="HOGENOM" id="CLU_2333181_0_0_1"/>
<gene>
    <name evidence="2" type="ORF">M378DRAFT_167624</name>
    <name evidence="1" type="ORF">M378DRAFT_173458</name>
</gene>
<evidence type="ECO:0000313" key="2">
    <source>
        <dbReference type="EMBL" id="KIL60947.1"/>
    </source>
</evidence>
<reference evidence="1 3" key="1">
    <citation type="submission" date="2014-04" db="EMBL/GenBank/DDBJ databases">
        <title>Evolutionary Origins and Diversification of the Mycorrhizal Mutualists.</title>
        <authorList>
            <consortium name="DOE Joint Genome Institute"/>
            <consortium name="Mycorrhizal Genomics Consortium"/>
            <person name="Kohler A."/>
            <person name="Kuo A."/>
            <person name="Nagy L.G."/>
            <person name="Floudas D."/>
            <person name="Copeland A."/>
            <person name="Barry K.W."/>
            <person name="Cichocki N."/>
            <person name="Veneault-Fourrey C."/>
            <person name="LaButti K."/>
            <person name="Lindquist E.A."/>
            <person name="Lipzen A."/>
            <person name="Lundell T."/>
            <person name="Morin E."/>
            <person name="Murat C."/>
            <person name="Riley R."/>
            <person name="Ohm R."/>
            <person name="Sun H."/>
            <person name="Tunlid A."/>
            <person name="Henrissat B."/>
            <person name="Grigoriev I.V."/>
            <person name="Hibbett D.S."/>
            <person name="Martin F."/>
        </authorList>
    </citation>
    <scope>NUCLEOTIDE SEQUENCE [LARGE SCALE GENOMIC DNA]</scope>
    <source>
        <strain evidence="1 3">Koide BX008</strain>
    </source>
</reference>
<dbReference type="Proteomes" id="UP000054549">
    <property type="component" value="Unassembled WGS sequence"/>
</dbReference>
<evidence type="ECO:0000313" key="1">
    <source>
        <dbReference type="EMBL" id="KIL55644.1"/>
    </source>
</evidence>
<sequence>MISSALRIWPSRPWGDVVGFILYSMLPFQSLATGPNYMLPTPSATSSSYHTPDKLSKQHNDDVFDLVQMLLCTDVPGTTCTASSFCWHIEHWQAFWAF</sequence>
<evidence type="ECO:0000313" key="3">
    <source>
        <dbReference type="Proteomes" id="UP000054549"/>
    </source>
</evidence>
<accession>A0A0C2SNT2</accession>
<protein>
    <submittedName>
        <fullName evidence="1">Uncharacterized protein</fullName>
    </submittedName>
</protein>